<evidence type="ECO:0000256" key="1">
    <source>
        <dbReference type="SAM" id="SignalP"/>
    </source>
</evidence>
<dbReference type="Proteomes" id="UP000198639">
    <property type="component" value="Unassembled WGS sequence"/>
</dbReference>
<organism evidence="2 3">
    <name type="scientific">Massilia yuzhufengensis</name>
    <dbReference type="NCBI Taxonomy" id="1164594"/>
    <lineage>
        <taxon>Bacteria</taxon>
        <taxon>Pseudomonadati</taxon>
        <taxon>Pseudomonadota</taxon>
        <taxon>Betaproteobacteria</taxon>
        <taxon>Burkholderiales</taxon>
        <taxon>Oxalobacteraceae</taxon>
        <taxon>Telluria group</taxon>
        <taxon>Massilia</taxon>
    </lineage>
</organism>
<keyword evidence="1" id="KW-0732">Signal</keyword>
<sequence>MKKNLLLSALLALGTIGAPGIAAADTFAANGVKELSIKASGDLMTARRIAREQAERDAVASVLRIKLSADLNDPKVKNGLPELHKQLADNLRTSFNAEGDVLTARTVLSVDSSQFLDLTRALGIGSRLATGSAKVLFLIDEYYGVGTRLDPSQPLVTEVDYSHDKSAMSDRSSAVASSRSASSSSASAAKGSFAAASSDKAAYAASASAAVAGRDRASFAGSDKASFSGSDRAAMAAQDGYGGSAAAARNLQASGSRDTRVAGARDTQFAGSQKSAVAASSSSQSAVSASYANASAAKSNSAASYSEKNNDVQRQNDVVNLKVRQVFAGIDNAKPAEAEAALINQKLQQVVGEFGLDYTDERDFRVEGGRRLTVADITRMQKFDSYLKKASSGTYKARYVVYGQAVMQSEGASPSGQVECSGQLALSSSDVDTGAAFVSETIAKRAQGTSDQNCRANLADALARSVADAVGTKAQRSLQQAGAQGSPYIVSVYSAQRVPGKLRREFERRVQEIAGVVEFGDGDSATDELRSWKVLAKGNFGNLVNDLVDEYIEADNSAFRNGRFERRGNRLLFCIDGKCPEQI</sequence>
<keyword evidence="3" id="KW-1185">Reference proteome</keyword>
<protein>
    <submittedName>
        <fullName evidence="2">Uncharacterized protein</fullName>
    </submittedName>
</protein>
<reference evidence="3" key="1">
    <citation type="submission" date="2016-10" db="EMBL/GenBank/DDBJ databases">
        <authorList>
            <person name="Varghese N."/>
            <person name="Submissions S."/>
        </authorList>
    </citation>
    <scope>NUCLEOTIDE SEQUENCE [LARGE SCALE GENOMIC DNA]</scope>
    <source>
        <strain evidence="3">CGMCC 1.12041</strain>
    </source>
</reference>
<dbReference type="OrthoDB" id="8769802at2"/>
<feature type="chain" id="PRO_5011658148" evidence="1">
    <location>
        <begin position="25"/>
        <end position="583"/>
    </location>
</feature>
<name>A0A1I1EYP1_9BURK</name>
<dbReference type="AlphaFoldDB" id="A0A1I1EYP1"/>
<evidence type="ECO:0000313" key="2">
    <source>
        <dbReference type="EMBL" id="SFB90050.1"/>
    </source>
</evidence>
<evidence type="ECO:0000313" key="3">
    <source>
        <dbReference type="Proteomes" id="UP000198639"/>
    </source>
</evidence>
<proteinExistence type="predicted"/>
<dbReference type="STRING" id="1164594.SAMN05216204_102227"/>
<gene>
    <name evidence="2" type="ORF">SAMN05216204_102227</name>
</gene>
<dbReference type="EMBL" id="FOLD01000002">
    <property type="protein sequence ID" value="SFB90050.1"/>
    <property type="molecule type" value="Genomic_DNA"/>
</dbReference>
<dbReference type="RefSeq" id="WP_091870897.1">
    <property type="nucleotide sequence ID" value="NZ_FOLD01000002.1"/>
</dbReference>
<accession>A0A1I1EYP1</accession>
<feature type="signal peptide" evidence="1">
    <location>
        <begin position="1"/>
        <end position="24"/>
    </location>
</feature>